<evidence type="ECO:0000313" key="3">
    <source>
        <dbReference type="Proteomes" id="UP001597375"/>
    </source>
</evidence>
<evidence type="ECO:0008006" key="4">
    <source>
        <dbReference type="Google" id="ProtNLM"/>
    </source>
</evidence>
<name>A0ABW5D7S3_9BACT</name>
<dbReference type="RefSeq" id="WP_386819657.1">
    <property type="nucleotide sequence ID" value="NZ_JBHUIT010000008.1"/>
</dbReference>
<sequence>MPSEHPFQKLFETFGKLPEAHSENVNSEARASMKAWLDVALEKPGHCILLKAPRAGHGKTHLLTRLQHELGGTHEFIPIQATGGSRIDAVTVLEDTLRRLVRGLPAAGGLTVLDLVARRLFSSSLQPLVRSGEVPCQDREGALNALRTRPIETFDFHHPSAVTAHWARENFELLGPRLALELSQRNGLSLREVSFWVDAMFRFSATAIDNPGRSRALSSSVFDEPGSESVAHERLVALLGLTTSLLRVVLVSDELEGFSADESAALKFASFIGSLRQSVERLEIIISINQDVWESAFLPRLSGGLADRLSEVEIELKALKKEEMLEILESRSPGYGERILAEMDGGNLPEHARGLIKEAAETWEKASSKVSGQNDIREPGAKPVDVEAEIPEENAEVQASNGTTFDDEPETKSVFAAGSASFATPPMTSDFIAKGHSLYENAAPTPEQAPKESVVEPVSLPDFSGTFLRPAVAGKEPESASFSPQPRNSSIEEESFSWPSPEISESRFDIRNSFAKPSEAEAEPEKSQEEGASQAVPTESASKPTAESQQDKPADPISHAESSEPVFQAAGSDYQPAKIIEPGEREPQVPPAPSTPPPFQAAPPVSDPRPDANPFQAAPPNPEPKDTPPPFQAAPPATDSPPEQPFQTIAPSSDDDSREPSTDRVDDLLRQFRERYGKG</sequence>
<reference evidence="3" key="1">
    <citation type="journal article" date="2019" name="Int. J. Syst. Evol. Microbiol.">
        <title>The Global Catalogue of Microorganisms (GCM) 10K type strain sequencing project: providing services to taxonomists for standard genome sequencing and annotation.</title>
        <authorList>
            <consortium name="The Broad Institute Genomics Platform"/>
            <consortium name="The Broad Institute Genome Sequencing Center for Infectious Disease"/>
            <person name="Wu L."/>
            <person name="Ma J."/>
        </authorList>
    </citation>
    <scope>NUCLEOTIDE SEQUENCE [LARGE SCALE GENOMIC DNA]</scope>
    <source>
        <strain evidence="3">CGMCC 4.7106</strain>
    </source>
</reference>
<feature type="compositionally biased region" description="Pro residues" evidence="1">
    <location>
        <begin position="588"/>
        <end position="607"/>
    </location>
</feature>
<accession>A0ABW5D7S3</accession>
<gene>
    <name evidence="2" type="ORF">ACFSSA_07095</name>
</gene>
<keyword evidence="3" id="KW-1185">Reference proteome</keyword>
<protein>
    <recommendedName>
        <fullName evidence="4">ATP-binding protein</fullName>
    </recommendedName>
</protein>
<dbReference type="EMBL" id="JBHUIT010000008">
    <property type="protein sequence ID" value="MFD2256434.1"/>
    <property type="molecule type" value="Genomic_DNA"/>
</dbReference>
<feature type="compositionally biased region" description="Basic and acidic residues" evidence="1">
    <location>
        <begin position="658"/>
        <end position="679"/>
    </location>
</feature>
<evidence type="ECO:0000256" key="1">
    <source>
        <dbReference type="SAM" id="MobiDB-lite"/>
    </source>
</evidence>
<feature type="compositionally biased region" description="Pro residues" evidence="1">
    <location>
        <begin position="617"/>
        <end position="644"/>
    </location>
</feature>
<feature type="compositionally biased region" description="Polar residues" evidence="1">
    <location>
        <begin position="480"/>
        <end position="489"/>
    </location>
</feature>
<organism evidence="2 3">
    <name type="scientific">Luteolibacter algae</name>
    <dbReference type="NCBI Taxonomy" id="454151"/>
    <lineage>
        <taxon>Bacteria</taxon>
        <taxon>Pseudomonadati</taxon>
        <taxon>Verrucomicrobiota</taxon>
        <taxon>Verrucomicrobiia</taxon>
        <taxon>Verrucomicrobiales</taxon>
        <taxon>Verrucomicrobiaceae</taxon>
        <taxon>Luteolibacter</taxon>
    </lineage>
</organism>
<comment type="caution">
    <text evidence="2">The sequence shown here is derived from an EMBL/GenBank/DDBJ whole genome shotgun (WGS) entry which is preliminary data.</text>
</comment>
<evidence type="ECO:0000313" key="2">
    <source>
        <dbReference type="EMBL" id="MFD2256434.1"/>
    </source>
</evidence>
<proteinExistence type="predicted"/>
<feature type="compositionally biased region" description="Polar residues" evidence="1">
    <location>
        <begin position="535"/>
        <end position="548"/>
    </location>
</feature>
<dbReference type="Proteomes" id="UP001597375">
    <property type="component" value="Unassembled WGS sequence"/>
</dbReference>
<feature type="region of interest" description="Disordered" evidence="1">
    <location>
        <begin position="461"/>
        <end position="679"/>
    </location>
</feature>